<reference evidence="3" key="1">
    <citation type="submission" date="2014-12" db="EMBL/GenBank/DDBJ databases">
        <authorList>
            <person name="Salcher M.M."/>
        </authorList>
    </citation>
    <scope>NUCLEOTIDE SEQUENCE [LARGE SCALE GENOMIC DNA]</scope>
    <source>
        <strain evidence="3">MMS-10A-171</strain>
    </source>
</reference>
<proteinExistence type="predicted"/>
<keyword evidence="1" id="KW-0472">Membrane</keyword>
<evidence type="ECO:0000313" key="2">
    <source>
        <dbReference type="EMBL" id="CEZ19177.1"/>
    </source>
</evidence>
<organism evidence="2 3">
    <name type="scientific">Candidatus Methylopumilus planktonicus</name>
    <dbReference type="NCBI Taxonomy" id="1581557"/>
    <lineage>
        <taxon>Bacteria</taxon>
        <taxon>Pseudomonadati</taxon>
        <taxon>Pseudomonadota</taxon>
        <taxon>Betaproteobacteria</taxon>
        <taxon>Nitrosomonadales</taxon>
        <taxon>Methylophilaceae</taxon>
        <taxon>Candidatus Methylopumilus</taxon>
    </lineage>
</organism>
<dbReference type="EMBL" id="LN827929">
    <property type="protein sequence ID" value="CEZ19177.1"/>
    <property type="molecule type" value="Genomic_DNA"/>
</dbReference>
<accession>A0A0D6EU80</accession>
<evidence type="ECO:0000313" key="3">
    <source>
        <dbReference type="Proteomes" id="UP000064007"/>
    </source>
</evidence>
<feature type="transmembrane region" description="Helical" evidence="1">
    <location>
        <begin position="33"/>
        <end position="59"/>
    </location>
</feature>
<dbReference type="STRING" id="1581557.BN1208_0283"/>
<dbReference type="KEGG" id="mbat:BN1208_0283"/>
<dbReference type="InterPro" id="IPR021344">
    <property type="entry name" value="DUF2970"/>
</dbReference>
<dbReference type="Pfam" id="PF11174">
    <property type="entry name" value="DUF2970"/>
    <property type="match status" value="1"/>
</dbReference>
<dbReference type="AlphaFoldDB" id="A0A0D6EU80"/>
<sequence>MLNIIKSILLAFFGISNNRKLSQDDAFVEKHGIKYFLIIGFLVAILLLLTLAILVNFILNLIK</sequence>
<dbReference type="RefSeq" id="WP_046487129.1">
    <property type="nucleotide sequence ID" value="NZ_LN827929.1"/>
</dbReference>
<evidence type="ECO:0000256" key="1">
    <source>
        <dbReference type="SAM" id="Phobius"/>
    </source>
</evidence>
<keyword evidence="3" id="KW-1185">Reference proteome</keyword>
<name>A0A0D6EU80_9PROT</name>
<keyword evidence="1" id="KW-0812">Transmembrane</keyword>
<keyword evidence="1" id="KW-1133">Transmembrane helix</keyword>
<dbReference type="HOGENOM" id="CLU_2880678_0_0_4"/>
<protein>
    <submittedName>
        <fullName evidence="2">Translation-associated GTPase</fullName>
    </submittedName>
</protein>
<gene>
    <name evidence="2" type="ORF">BN1208_0283</name>
</gene>
<dbReference type="Proteomes" id="UP000064007">
    <property type="component" value="Chromosome 1"/>
</dbReference>